<reference evidence="2" key="1">
    <citation type="submission" date="2016-06" db="EMBL/GenBank/DDBJ databases">
        <title>Genome sequencing of cellulolytic organisms.</title>
        <authorList>
            <person name="Bohra V."/>
            <person name="Dafale N.A."/>
            <person name="Purohit H.J."/>
        </authorList>
    </citation>
    <scope>NUCLEOTIDE SEQUENCE [LARGE SCALE GENOMIC DNA]</scope>
    <source>
        <strain evidence="2">ND21</strain>
    </source>
</reference>
<name>A0ABX2WGW3_9MICO</name>
<organism evidence="1 2">
    <name type="scientific">Microbacterium arborescens</name>
    <dbReference type="NCBI Taxonomy" id="33883"/>
    <lineage>
        <taxon>Bacteria</taxon>
        <taxon>Bacillati</taxon>
        <taxon>Actinomycetota</taxon>
        <taxon>Actinomycetes</taxon>
        <taxon>Micrococcales</taxon>
        <taxon>Microbacteriaceae</taxon>
        <taxon>Microbacterium</taxon>
    </lineage>
</organism>
<accession>A0ABX2WGW3</accession>
<comment type="caution">
    <text evidence="1">The sequence shown here is derived from an EMBL/GenBank/DDBJ whole genome shotgun (WGS) entry which is preliminary data.</text>
</comment>
<gene>
    <name evidence="1" type="ORF">A9Z40_08205</name>
</gene>
<evidence type="ECO:0000313" key="1">
    <source>
        <dbReference type="EMBL" id="OAZ39793.1"/>
    </source>
</evidence>
<dbReference type="RefSeq" id="WP_064956677.1">
    <property type="nucleotide sequence ID" value="NZ_LZEM01000021.1"/>
</dbReference>
<dbReference type="EMBL" id="LZEM01000021">
    <property type="protein sequence ID" value="OAZ39793.1"/>
    <property type="molecule type" value="Genomic_DNA"/>
</dbReference>
<dbReference type="Gene3D" id="2.60.40.2700">
    <property type="match status" value="3"/>
</dbReference>
<evidence type="ECO:0000313" key="2">
    <source>
        <dbReference type="Proteomes" id="UP000093918"/>
    </source>
</evidence>
<dbReference type="Proteomes" id="UP000093918">
    <property type="component" value="Unassembled WGS sequence"/>
</dbReference>
<sequence length="444" mass="46936">MNALGESMRTRLSVALSALVVGLMVAIGVPSAARAADPSTDPAVAASLTELRLVSPSAIQTGQSVSLAWKVADKPATEVHAYFRDRVGRSFTMRENLQYSPEYSGVLSGRIPSEFVSGELTFTAFSVSSKPSNSVTYYPDYTSPSPSGISFRPYQVEAAGLSPTLTRSTQFATTGTPSIVGDATVGSTLTAKIGTWDPAPVDFFDRGYTWRRDGVNLNIDYYTNTYQLTPEDLGKTITVDVRVGASDVGIEPVTKTSAGLVVGLGQQVGGLPSIGGTPRVGQTLTAKLGAWAHADSTFTYQWQRDGQPIIGATEKAYTLSADDANRAITVRVSASRPAYQDAVRESLSVQVALATFSKATAPTIAGTPKVGATLVAKTGTWGTSNVVFAYQWFWNGRPIPGATEKTYTVRAVDAGRNLHVQVVGSAPGFADRATESAVVVPTKR</sequence>
<proteinExistence type="predicted"/>
<keyword evidence="2" id="KW-1185">Reference proteome</keyword>
<protein>
    <submittedName>
        <fullName evidence="1">Uncharacterized protein</fullName>
    </submittedName>
</protein>